<keyword evidence="4" id="KW-1185">Reference proteome</keyword>
<dbReference type="SUPFAM" id="SSF54637">
    <property type="entry name" value="Thioesterase/thiol ester dehydrase-isomerase"/>
    <property type="match status" value="1"/>
</dbReference>
<dbReference type="PANTHER" id="PTHR31793:SF27">
    <property type="entry name" value="NOVEL THIOESTERASE SUPERFAMILY DOMAIN AND SAPOSIN A-TYPE DOMAIN CONTAINING PROTEIN (0610012H03RIK)"/>
    <property type="match status" value="1"/>
</dbReference>
<protein>
    <submittedName>
        <fullName evidence="3">Acyl-CoA thioesterase</fullName>
    </submittedName>
</protein>
<evidence type="ECO:0000256" key="2">
    <source>
        <dbReference type="ARBA" id="ARBA00022801"/>
    </source>
</evidence>
<evidence type="ECO:0000313" key="4">
    <source>
        <dbReference type="Proteomes" id="UP001652445"/>
    </source>
</evidence>
<evidence type="ECO:0000256" key="1">
    <source>
        <dbReference type="ARBA" id="ARBA00005953"/>
    </source>
</evidence>
<keyword evidence="2" id="KW-0378">Hydrolase</keyword>
<accession>A0ABT2UQU0</accession>
<dbReference type="EMBL" id="JAOQIO010000111">
    <property type="protein sequence ID" value="MCU6797009.1"/>
    <property type="molecule type" value="Genomic_DNA"/>
</dbReference>
<dbReference type="InterPro" id="IPR050563">
    <property type="entry name" value="4-hydroxybenzoyl-CoA_TE"/>
</dbReference>
<comment type="similarity">
    <text evidence="1">Belongs to the 4-hydroxybenzoyl-CoA thioesterase family.</text>
</comment>
<dbReference type="InterPro" id="IPR006684">
    <property type="entry name" value="YbgC/YbaW"/>
</dbReference>
<dbReference type="Pfam" id="PF13279">
    <property type="entry name" value="4HBT_2"/>
    <property type="match status" value="1"/>
</dbReference>
<dbReference type="InterPro" id="IPR008272">
    <property type="entry name" value="HB-CoA_thioesterase_AS"/>
</dbReference>
<proteinExistence type="inferred from homology"/>
<dbReference type="RefSeq" id="WP_262687833.1">
    <property type="nucleotide sequence ID" value="NZ_JAOQIO010000111.1"/>
</dbReference>
<dbReference type="PIRSF" id="PIRSF003230">
    <property type="entry name" value="YbgC"/>
    <property type="match status" value="1"/>
</dbReference>
<name>A0ABT2UQU0_9BACL</name>
<organism evidence="3 4">
    <name type="scientific">Paenibacillus baimaensis</name>
    <dbReference type="NCBI Taxonomy" id="2982185"/>
    <lineage>
        <taxon>Bacteria</taxon>
        <taxon>Bacillati</taxon>
        <taxon>Bacillota</taxon>
        <taxon>Bacilli</taxon>
        <taxon>Bacillales</taxon>
        <taxon>Paenibacillaceae</taxon>
        <taxon>Paenibacillus</taxon>
    </lineage>
</organism>
<dbReference type="PANTHER" id="PTHR31793">
    <property type="entry name" value="4-HYDROXYBENZOYL-COA THIOESTERASE FAMILY MEMBER"/>
    <property type="match status" value="1"/>
</dbReference>
<dbReference type="Gene3D" id="3.10.129.10">
    <property type="entry name" value="Hotdog Thioesterase"/>
    <property type="match status" value="1"/>
</dbReference>
<dbReference type="NCBIfam" id="TIGR00051">
    <property type="entry name" value="YbgC/FadM family acyl-CoA thioesterase"/>
    <property type="match status" value="1"/>
</dbReference>
<comment type="caution">
    <text evidence="3">The sequence shown here is derived from an EMBL/GenBank/DDBJ whole genome shotgun (WGS) entry which is preliminary data.</text>
</comment>
<evidence type="ECO:0000313" key="3">
    <source>
        <dbReference type="EMBL" id="MCU6797009.1"/>
    </source>
</evidence>
<reference evidence="3 4" key="1">
    <citation type="submission" date="2022-09" db="EMBL/GenBank/DDBJ databases">
        <authorList>
            <person name="Han X.L."/>
            <person name="Wang Q."/>
            <person name="Lu T."/>
        </authorList>
    </citation>
    <scope>NUCLEOTIDE SEQUENCE [LARGE SCALE GENOMIC DNA]</scope>
    <source>
        <strain evidence="3 4">WQ 127069</strain>
    </source>
</reference>
<dbReference type="PROSITE" id="PS01328">
    <property type="entry name" value="4HBCOA_THIOESTERASE"/>
    <property type="match status" value="1"/>
</dbReference>
<dbReference type="CDD" id="cd00586">
    <property type="entry name" value="4HBT"/>
    <property type="match status" value="1"/>
</dbReference>
<gene>
    <name evidence="3" type="ORF">OB236_33260</name>
</gene>
<dbReference type="Proteomes" id="UP001652445">
    <property type="component" value="Unassembled WGS sequence"/>
</dbReference>
<dbReference type="InterPro" id="IPR029069">
    <property type="entry name" value="HotDog_dom_sf"/>
</dbReference>
<sequence>MNETMELSAWFAYTLRVRYQETDQMGVVYHTNYVNWFEIGRTELIRSMGMTYKEIEEKGVLLPLIDLQMQFKLPAKYDDLITIRTRIAEYSSIRLHFDSEIRRGEELLVSGSTKHVWVNRVWKPTRIDRALPELYALIHNQP</sequence>